<dbReference type="GO" id="GO:0000922">
    <property type="term" value="C:spindle pole"/>
    <property type="evidence" value="ECO:0007669"/>
    <property type="project" value="InterPro"/>
</dbReference>
<dbReference type="GO" id="GO:0051225">
    <property type="term" value="P:spindle assembly"/>
    <property type="evidence" value="ECO:0007669"/>
    <property type="project" value="TreeGrafter"/>
</dbReference>
<comment type="similarity">
    <text evidence="4">Belongs to the TUBGCP family.</text>
</comment>
<dbReference type="GO" id="GO:0007020">
    <property type="term" value="P:microtubule nucleation"/>
    <property type="evidence" value="ECO:0007669"/>
    <property type="project" value="InterPro"/>
</dbReference>
<dbReference type="Pfam" id="PF17681">
    <property type="entry name" value="GCP_N_terminal"/>
    <property type="match status" value="1"/>
</dbReference>
<keyword evidence="8" id="KW-1185">Reference proteome</keyword>
<dbReference type="GO" id="GO:0000278">
    <property type="term" value="P:mitotic cell cycle"/>
    <property type="evidence" value="ECO:0007669"/>
    <property type="project" value="TreeGrafter"/>
</dbReference>
<evidence type="ECO:0000313" key="8">
    <source>
        <dbReference type="Proteomes" id="UP000228934"/>
    </source>
</evidence>
<dbReference type="GO" id="GO:0005874">
    <property type="term" value="C:microtubule"/>
    <property type="evidence" value="ECO:0007669"/>
    <property type="project" value="UniProtKB-KW"/>
</dbReference>
<dbReference type="GO" id="GO:0031122">
    <property type="term" value="P:cytoplasmic microtubule organization"/>
    <property type="evidence" value="ECO:0007669"/>
    <property type="project" value="TreeGrafter"/>
</dbReference>
<dbReference type="PANTHER" id="PTHR19302">
    <property type="entry name" value="GAMMA TUBULIN COMPLEX PROTEIN"/>
    <property type="match status" value="1"/>
</dbReference>
<reference evidence="8" key="1">
    <citation type="journal article" date="2017" name="Nat. Commun.">
        <title>The North American bullfrog draft genome provides insight into hormonal regulation of long noncoding RNA.</title>
        <authorList>
            <person name="Hammond S.A."/>
            <person name="Warren R.L."/>
            <person name="Vandervalk B.P."/>
            <person name="Kucuk E."/>
            <person name="Khan H."/>
            <person name="Gibb E.A."/>
            <person name="Pandoh P."/>
            <person name="Kirk H."/>
            <person name="Zhao Y."/>
            <person name="Jones M."/>
            <person name="Mungall A.J."/>
            <person name="Coope R."/>
            <person name="Pleasance S."/>
            <person name="Moore R.A."/>
            <person name="Holt R.A."/>
            <person name="Round J.M."/>
            <person name="Ohora S."/>
            <person name="Walle B.V."/>
            <person name="Veldhoen N."/>
            <person name="Helbing C.C."/>
            <person name="Birol I."/>
        </authorList>
    </citation>
    <scope>NUCLEOTIDE SEQUENCE [LARGE SCALE GENOMIC DNA]</scope>
</reference>
<dbReference type="InterPro" id="IPR007259">
    <property type="entry name" value="GCP"/>
</dbReference>
<evidence type="ECO:0000256" key="2">
    <source>
        <dbReference type="ARBA" id="ARBA00022701"/>
    </source>
</evidence>
<dbReference type="PANTHER" id="PTHR19302:SF70">
    <property type="entry name" value="GAMMA-TUBULIN COMPLEX COMPONENT 6"/>
    <property type="match status" value="1"/>
</dbReference>
<dbReference type="GO" id="GO:0043015">
    <property type="term" value="F:gamma-tubulin binding"/>
    <property type="evidence" value="ECO:0007669"/>
    <property type="project" value="InterPro"/>
</dbReference>
<accession>A0A2G9QAP8</accession>
<dbReference type="OrthoDB" id="775571at2759"/>
<organism evidence="6 8">
    <name type="scientific">Aquarana catesbeiana</name>
    <name type="common">American bullfrog</name>
    <name type="synonym">Rana catesbeiana</name>
    <dbReference type="NCBI Taxonomy" id="8400"/>
    <lineage>
        <taxon>Eukaryota</taxon>
        <taxon>Metazoa</taxon>
        <taxon>Chordata</taxon>
        <taxon>Craniata</taxon>
        <taxon>Vertebrata</taxon>
        <taxon>Euteleostomi</taxon>
        <taxon>Amphibia</taxon>
        <taxon>Batrachia</taxon>
        <taxon>Anura</taxon>
        <taxon>Neobatrachia</taxon>
        <taxon>Ranoidea</taxon>
        <taxon>Ranidae</taxon>
        <taxon>Aquarana</taxon>
    </lineage>
</organism>
<evidence type="ECO:0000256" key="1">
    <source>
        <dbReference type="ARBA" id="ARBA00022490"/>
    </source>
</evidence>
<keyword evidence="1 4" id="KW-0963">Cytoplasm</keyword>
<sequence length="176" mass="19480">MYKIYEGGLQMLSNTAIQSAPYVMLKEPELVKDVLNVLIGVVSSTFSFNQPTQAFVVKQGIYVSGTSPENIANLLAQVAEYGTYYTRLSHFSLQSALDISQSKGLVFQAFKSGLRKYLQYYRACVLSTPNTLSLLTISFLFRKLGRQLRYLAELCCVGTLGMGGNRGNNCSFPTLL</sequence>
<keyword evidence="2 4" id="KW-0493">Microtubule</keyword>
<reference evidence="6" key="2">
    <citation type="submission" date="2017-08" db="EMBL/GenBank/DDBJ databases">
        <title>Assembly of the North American Bullfrog Genome.</title>
        <authorList>
            <person name="Warren R.L."/>
            <person name="Vandervalk B.P."/>
            <person name="Kucuk E."/>
            <person name="Birol I."/>
            <person name="Helbing C."/>
            <person name="Pandoh P."/>
            <person name="Behsaz B."/>
            <person name="Mohamadi H."/>
            <person name="Chu J."/>
            <person name="Jackman S."/>
            <person name="Hammond S.A."/>
            <person name="Veldhoen N."/>
            <person name="Kirk H."/>
            <person name="Zhao Y."/>
            <person name="Coope R."/>
            <person name="Pleasance S."/>
            <person name="Moore R."/>
            <person name="Holt R."/>
        </authorList>
    </citation>
    <scope>NUCLEOTIDE SEQUENCE</scope>
    <source>
        <strain evidence="6">Bruno</strain>
        <tissue evidence="6">Liver</tissue>
    </source>
</reference>
<evidence type="ECO:0000259" key="5">
    <source>
        <dbReference type="Pfam" id="PF17681"/>
    </source>
</evidence>
<dbReference type="AlphaFoldDB" id="A0A2G9QAP8"/>
<dbReference type="EMBL" id="KV933979">
    <property type="protein sequence ID" value="PIO28518.1"/>
    <property type="molecule type" value="Genomic_DNA"/>
</dbReference>
<evidence type="ECO:0000313" key="6">
    <source>
        <dbReference type="EMBL" id="PIO12699.1"/>
    </source>
</evidence>
<evidence type="ECO:0000256" key="3">
    <source>
        <dbReference type="ARBA" id="ARBA00023212"/>
    </source>
</evidence>
<feature type="domain" description="Gamma tubulin complex component protein N-terminal" evidence="5">
    <location>
        <begin position="31"/>
        <end position="155"/>
    </location>
</feature>
<dbReference type="Proteomes" id="UP000228934">
    <property type="component" value="Unassembled WGS sequence"/>
</dbReference>
<dbReference type="GO" id="GO:0051011">
    <property type="term" value="F:microtubule minus-end binding"/>
    <property type="evidence" value="ECO:0007669"/>
    <property type="project" value="TreeGrafter"/>
</dbReference>
<protein>
    <recommendedName>
        <fullName evidence="4">Gamma-tubulin complex component</fullName>
    </recommendedName>
</protein>
<feature type="non-terminal residue" evidence="6">
    <location>
        <position position="176"/>
    </location>
</feature>
<evidence type="ECO:0000313" key="7">
    <source>
        <dbReference type="EMBL" id="PIO28518.1"/>
    </source>
</evidence>
<comment type="subcellular location">
    <subcellularLocation>
        <location evidence="4">Cytoplasm</location>
        <location evidence="4">Cytoskeleton</location>
        <location evidence="4">Microtubule organizing center</location>
    </subcellularLocation>
</comment>
<evidence type="ECO:0000256" key="4">
    <source>
        <dbReference type="RuleBase" id="RU363050"/>
    </source>
</evidence>
<dbReference type="InterPro" id="IPR041470">
    <property type="entry name" value="GCP_N"/>
</dbReference>
<comment type="function">
    <text evidence="4">Component of the gamma-tubulin ring complex (gTuRC) which mediates microtubule nucleation.</text>
</comment>
<proteinExistence type="inferred from homology"/>
<dbReference type="EMBL" id="KZ060171">
    <property type="protein sequence ID" value="PIO12699.1"/>
    <property type="molecule type" value="Genomic_DNA"/>
</dbReference>
<name>A0A2G9QAP8_AQUCT</name>
<gene>
    <name evidence="7" type="ORF">AB205_0058120</name>
    <name evidence="6" type="ORF">AB205_0221890</name>
</gene>
<keyword evidence="3 4" id="KW-0206">Cytoskeleton</keyword>
<dbReference type="GO" id="GO:0051321">
    <property type="term" value="P:meiotic cell cycle"/>
    <property type="evidence" value="ECO:0007669"/>
    <property type="project" value="TreeGrafter"/>
</dbReference>
<dbReference type="GO" id="GO:0000930">
    <property type="term" value="C:gamma-tubulin complex"/>
    <property type="evidence" value="ECO:0007669"/>
    <property type="project" value="TreeGrafter"/>
</dbReference>